<evidence type="ECO:0000313" key="2">
    <source>
        <dbReference type="EMBL" id="AKV00816.1"/>
    </source>
</evidence>
<organism evidence="2 3">
    <name type="scientific">Labilithrix luteola</name>
    <dbReference type="NCBI Taxonomy" id="1391654"/>
    <lineage>
        <taxon>Bacteria</taxon>
        <taxon>Pseudomonadati</taxon>
        <taxon>Myxococcota</taxon>
        <taxon>Polyangia</taxon>
        <taxon>Polyangiales</taxon>
        <taxon>Labilitrichaceae</taxon>
        <taxon>Labilithrix</taxon>
    </lineage>
</organism>
<dbReference type="STRING" id="1391654.AKJ09_07479"/>
<sequence length="39" mass="4294">MTAQTPNDADRVLRNSKGTTSALETLRNALRIHKARASK</sequence>
<dbReference type="AlphaFoldDB" id="A0A0K1Q4R2"/>
<reference evidence="2 3" key="1">
    <citation type="submission" date="2015-08" db="EMBL/GenBank/DDBJ databases">
        <authorList>
            <person name="Babu N.S."/>
            <person name="Beckwith C.J."/>
            <person name="Beseler K.G."/>
            <person name="Brison A."/>
            <person name="Carone J.V."/>
            <person name="Caskin T.P."/>
            <person name="Diamond M."/>
            <person name="Durham M.E."/>
            <person name="Foxe J.M."/>
            <person name="Go M."/>
            <person name="Henderson B.A."/>
            <person name="Jones I.B."/>
            <person name="McGettigan J.A."/>
            <person name="Micheletti S.J."/>
            <person name="Nasrallah M.E."/>
            <person name="Ortiz D."/>
            <person name="Piller C.R."/>
            <person name="Privatt S.R."/>
            <person name="Schneider S.L."/>
            <person name="Sharp S."/>
            <person name="Smith T.C."/>
            <person name="Stanton J.D."/>
            <person name="Ullery H.E."/>
            <person name="Wilson R.J."/>
            <person name="Serrano M.G."/>
            <person name="Buck G."/>
            <person name="Lee V."/>
            <person name="Wang Y."/>
            <person name="Carvalho R."/>
            <person name="Voegtly L."/>
            <person name="Shi R."/>
            <person name="Duckworth R."/>
            <person name="Johnson A."/>
            <person name="Loviza R."/>
            <person name="Walstead R."/>
            <person name="Shah Z."/>
            <person name="Kiflezghi M."/>
            <person name="Wade K."/>
            <person name="Ball S.L."/>
            <person name="Bradley K.W."/>
            <person name="Asai D.J."/>
            <person name="Bowman C.A."/>
            <person name="Russell D.A."/>
            <person name="Pope W.H."/>
            <person name="Jacobs-Sera D."/>
            <person name="Hendrix R.W."/>
            <person name="Hatfull G.F."/>
        </authorList>
    </citation>
    <scope>NUCLEOTIDE SEQUENCE [LARGE SCALE GENOMIC DNA]</scope>
    <source>
        <strain evidence="2 3">DSM 27648</strain>
    </source>
</reference>
<dbReference type="EMBL" id="CP012333">
    <property type="protein sequence ID" value="AKV00816.1"/>
    <property type="molecule type" value="Genomic_DNA"/>
</dbReference>
<evidence type="ECO:0000313" key="3">
    <source>
        <dbReference type="Proteomes" id="UP000064967"/>
    </source>
</evidence>
<gene>
    <name evidence="2" type="ORF">AKJ09_07479</name>
</gene>
<accession>A0A0K1Q4R2</accession>
<feature type="region of interest" description="Disordered" evidence="1">
    <location>
        <begin position="1"/>
        <end position="20"/>
    </location>
</feature>
<proteinExistence type="predicted"/>
<keyword evidence="3" id="KW-1185">Reference proteome</keyword>
<protein>
    <submittedName>
        <fullName evidence="2">Uncharacterized protein</fullName>
    </submittedName>
</protein>
<dbReference type="Proteomes" id="UP000064967">
    <property type="component" value="Chromosome"/>
</dbReference>
<evidence type="ECO:0000256" key="1">
    <source>
        <dbReference type="SAM" id="MobiDB-lite"/>
    </source>
</evidence>
<dbReference type="KEGG" id="llu:AKJ09_07479"/>
<name>A0A0K1Q4R2_9BACT</name>